<protein>
    <submittedName>
        <fullName evidence="2">Uncharacterized protein</fullName>
    </submittedName>
</protein>
<dbReference type="AlphaFoldDB" id="A0A0A9G194"/>
<accession>A0A0A9G194</accession>
<evidence type="ECO:0000256" key="1">
    <source>
        <dbReference type="SAM" id="Phobius"/>
    </source>
</evidence>
<keyword evidence="1" id="KW-1133">Transmembrane helix</keyword>
<reference evidence="2" key="1">
    <citation type="submission" date="2014-09" db="EMBL/GenBank/DDBJ databases">
        <authorList>
            <person name="Magalhaes I.L.F."/>
            <person name="Oliveira U."/>
            <person name="Santos F.R."/>
            <person name="Vidigal T.H.D.A."/>
            <person name="Brescovit A.D."/>
            <person name="Santos A.J."/>
        </authorList>
    </citation>
    <scope>NUCLEOTIDE SEQUENCE</scope>
    <source>
        <tissue evidence="2">Shoot tissue taken approximately 20 cm above the soil surface</tissue>
    </source>
</reference>
<sequence length="44" mass="5012">MITTCYISERDGIIGCTTIIVTTYITYVISILHLTIKFCDVGYY</sequence>
<feature type="transmembrane region" description="Helical" evidence="1">
    <location>
        <begin position="12"/>
        <end position="36"/>
    </location>
</feature>
<name>A0A0A9G194_ARUDO</name>
<proteinExistence type="predicted"/>
<keyword evidence="1" id="KW-0812">Transmembrane</keyword>
<evidence type="ECO:0000313" key="2">
    <source>
        <dbReference type="EMBL" id="JAE17234.1"/>
    </source>
</evidence>
<reference evidence="2" key="2">
    <citation type="journal article" date="2015" name="Data Brief">
        <title>Shoot transcriptome of the giant reed, Arundo donax.</title>
        <authorList>
            <person name="Barrero R.A."/>
            <person name="Guerrero F.D."/>
            <person name="Moolhuijzen P."/>
            <person name="Goolsby J.A."/>
            <person name="Tidwell J."/>
            <person name="Bellgard S.E."/>
            <person name="Bellgard M.I."/>
        </authorList>
    </citation>
    <scope>NUCLEOTIDE SEQUENCE</scope>
    <source>
        <tissue evidence="2">Shoot tissue taken approximately 20 cm above the soil surface</tissue>
    </source>
</reference>
<dbReference type="EMBL" id="GBRH01180662">
    <property type="protein sequence ID" value="JAE17234.1"/>
    <property type="molecule type" value="Transcribed_RNA"/>
</dbReference>
<organism evidence="2">
    <name type="scientific">Arundo donax</name>
    <name type="common">Giant reed</name>
    <name type="synonym">Donax arundinaceus</name>
    <dbReference type="NCBI Taxonomy" id="35708"/>
    <lineage>
        <taxon>Eukaryota</taxon>
        <taxon>Viridiplantae</taxon>
        <taxon>Streptophyta</taxon>
        <taxon>Embryophyta</taxon>
        <taxon>Tracheophyta</taxon>
        <taxon>Spermatophyta</taxon>
        <taxon>Magnoliopsida</taxon>
        <taxon>Liliopsida</taxon>
        <taxon>Poales</taxon>
        <taxon>Poaceae</taxon>
        <taxon>PACMAD clade</taxon>
        <taxon>Arundinoideae</taxon>
        <taxon>Arundineae</taxon>
        <taxon>Arundo</taxon>
    </lineage>
</organism>
<keyword evidence="1" id="KW-0472">Membrane</keyword>